<dbReference type="EMBL" id="CP110615">
    <property type="protein sequence ID" value="UZJ26234.1"/>
    <property type="molecule type" value="Genomic_DNA"/>
</dbReference>
<dbReference type="PANTHER" id="PTHR36124:SF1">
    <property type="entry name" value="ER-BOUND OXYGENASE MPAB_MPAB'_RUBBER OXYGENASE CATALYTIC DOMAIN-CONTAINING PROTEIN"/>
    <property type="match status" value="1"/>
</dbReference>
<evidence type="ECO:0000256" key="1">
    <source>
        <dbReference type="SAM" id="MobiDB-lite"/>
    </source>
</evidence>
<reference evidence="2" key="1">
    <citation type="submission" date="2022-10" db="EMBL/GenBank/DDBJ databases">
        <title>Rhodococcus sp.75.</title>
        <authorList>
            <person name="Sun M."/>
        </authorList>
    </citation>
    <scope>NUCLEOTIDE SEQUENCE</scope>
    <source>
        <strain evidence="2">75</strain>
    </source>
</reference>
<organism evidence="2 3">
    <name type="scientific">Rhodococcus antarcticus</name>
    <dbReference type="NCBI Taxonomy" id="2987751"/>
    <lineage>
        <taxon>Bacteria</taxon>
        <taxon>Bacillati</taxon>
        <taxon>Actinomycetota</taxon>
        <taxon>Actinomycetes</taxon>
        <taxon>Mycobacteriales</taxon>
        <taxon>Nocardiaceae</taxon>
        <taxon>Rhodococcus</taxon>
    </lineage>
</organism>
<dbReference type="PANTHER" id="PTHR36124">
    <property type="match status" value="1"/>
</dbReference>
<evidence type="ECO:0000313" key="3">
    <source>
        <dbReference type="Proteomes" id="UP001164965"/>
    </source>
</evidence>
<sequence length="311" mass="35051">MGRYDRRDLLATLDPETEFEEIYRQVATLEFPWDLNQSLGFALFRTYAVPSIGELLGRTGEFTERVQKRYDDTGLILDAVLEHGLGSTRGRAAVRRMNQMHGAYPISNEDMLYVLATFVVVPARWLDDHGWRPLSAVEQRASVRYYAELGRHMGMRDVPQTWAQFTALLETRELRTFGWTDGGRAVADATLDLMTTFPPNHLAPRAVIRTFSHALMDDRLLRALRYPRPSAPVRWASRAAMRLRAAAVRRMRPRTEPRFARQLPQIRSYPGGYTVDELGTFPTRGCPFPRGAGDEATDPATTPGPGAAPGS</sequence>
<keyword evidence="3" id="KW-1185">Reference proteome</keyword>
<dbReference type="Proteomes" id="UP001164965">
    <property type="component" value="Chromosome"/>
</dbReference>
<accession>A0ABY6P3J9</accession>
<dbReference type="RefSeq" id="WP_265384338.1">
    <property type="nucleotide sequence ID" value="NZ_CP110615.1"/>
</dbReference>
<proteinExistence type="predicted"/>
<name>A0ABY6P3J9_9NOCA</name>
<gene>
    <name evidence="2" type="ORF">RHODO2019_07450</name>
</gene>
<evidence type="ECO:0000313" key="2">
    <source>
        <dbReference type="EMBL" id="UZJ26234.1"/>
    </source>
</evidence>
<dbReference type="InterPro" id="IPR046366">
    <property type="entry name" value="MPAB"/>
</dbReference>
<protein>
    <submittedName>
        <fullName evidence="2">DUF2236 domain-containing protein</fullName>
    </submittedName>
</protein>
<feature type="region of interest" description="Disordered" evidence="1">
    <location>
        <begin position="280"/>
        <end position="311"/>
    </location>
</feature>
<feature type="compositionally biased region" description="Low complexity" evidence="1">
    <location>
        <begin position="298"/>
        <end position="311"/>
    </location>
</feature>